<dbReference type="InterPro" id="IPR018011">
    <property type="entry name" value="Carb_sulfotrans_8-10"/>
</dbReference>
<dbReference type="EMBL" id="QGKL01000029">
    <property type="protein sequence ID" value="PWQ96242.1"/>
    <property type="molecule type" value="Genomic_DNA"/>
</dbReference>
<evidence type="ECO:0000256" key="1">
    <source>
        <dbReference type="ARBA" id="ARBA00004323"/>
    </source>
</evidence>
<dbReference type="Pfam" id="PF03567">
    <property type="entry name" value="Sulfotransfer_2"/>
    <property type="match status" value="1"/>
</dbReference>
<dbReference type="GO" id="GO:0016051">
    <property type="term" value="P:carbohydrate biosynthetic process"/>
    <property type="evidence" value="ECO:0007669"/>
    <property type="project" value="InterPro"/>
</dbReference>
<evidence type="ECO:0000256" key="6">
    <source>
        <dbReference type="ARBA" id="ARBA00023136"/>
    </source>
</evidence>
<dbReference type="PANTHER" id="PTHR12137">
    <property type="entry name" value="CARBOHYDRATE SULFOTRANSFERASE"/>
    <property type="match status" value="1"/>
</dbReference>
<comment type="subcellular location">
    <subcellularLocation>
        <location evidence="1">Golgi apparatus membrane</location>
        <topology evidence="1">Single-pass type II membrane protein</topology>
    </subcellularLocation>
</comment>
<evidence type="ECO:0000256" key="7">
    <source>
        <dbReference type="ARBA" id="ARBA00023180"/>
    </source>
</evidence>
<evidence type="ECO:0000256" key="4">
    <source>
        <dbReference type="ARBA" id="ARBA00022989"/>
    </source>
</evidence>
<evidence type="ECO:0000313" key="9">
    <source>
        <dbReference type="Proteomes" id="UP000245506"/>
    </source>
</evidence>
<dbReference type="Proteomes" id="UP000245506">
    <property type="component" value="Unassembled WGS sequence"/>
</dbReference>
<protein>
    <recommendedName>
        <fullName evidence="10">Sulfotransferase family protein</fullName>
    </recommendedName>
</protein>
<name>A0A317CIU3_9GAMM</name>
<keyword evidence="9" id="KW-1185">Reference proteome</keyword>
<dbReference type="RefSeq" id="WP_109823214.1">
    <property type="nucleotide sequence ID" value="NZ_QGKL01000029.1"/>
</dbReference>
<evidence type="ECO:0000256" key="3">
    <source>
        <dbReference type="ARBA" id="ARBA00022692"/>
    </source>
</evidence>
<dbReference type="PANTHER" id="PTHR12137:SF54">
    <property type="entry name" value="CARBOHYDRATE SULFOTRANSFERASE"/>
    <property type="match status" value="1"/>
</dbReference>
<evidence type="ECO:0008006" key="10">
    <source>
        <dbReference type="Google" id="ProtNLM"/>
    </source>
</evidence>
<keyword evidence="5" id="KW-0333">Golgi apparatus</keyword>
<evidence type="ECO:0000256" key="5">
    <source>
        <dbReference type="ARBA" id="ARBA00023034"/>
    </source>
</evidence>
<comment type="caution">
    <text evidence="8">The sequence shown here is derived from an EMBL/GenBank/DDBJ whole genome shotgun (WGS) entry which is preliminary data.</text>
</comment>
<dbReference type="OrthoDB" id="288532at2"/>
<dbReference type="AlphaFoldDB" id="A0A317CIU3"/>
<keyword evidence="4" id="KW-1133">Transmembrane helix</keyword>
<evidence type="ECO:0000313" key="8">
    <source>
        <dbReference type="EMBL" id="PWQ96242.1"/>
    </source>
</evidence>
<evidence type="ECO:0000256" key="2">
    <source>
        <dbReference type="ARBA" id="ARBA00022679"/>
    </source>
</evidence>
<keyword evidence="3" id="KW-0812">Transmembrane</keyword>
<gene>
    <name evidence="8" type="ORF">DKT75_09625</name>
</gene>
<reference evidence="8 9" key="1">
    <citation type="submission" date="2018-05" db="EMBL/GenBank/DDBJ databases">
        <title>Leucothrix arctica sp. nov., isolated from Arctic seawater.</title>
        <authorList>
            <person name="Choi A."/>
            <person name="Baek K."/>
        </authorList>
    </citation>
    <scope>NUCLEOTIDE SEQUENCE [LARGE SCALE GENOMIC DNA]</scope>
    <source>
        <strain evidence="8 9">IMCC9719</strain>
    </source>
</reference>
<dbReference type="GO" id="GO:0008146">
    <property type="term" value="F:sulfotransferase activity"/>
    <property type="evidence" value="ECO:0007669"/>
    <property type="project" value="InterPro"/>
</dbReference>
<accession>A0A317CIU3</accession>
<dbReference type="GO" id="GO:0016020">
    <property type="term" value="C:membrane"/>
    <property type="evidence" value="ECO:0007669"/>
    <property type="project" value="InterPro"/>
</dbReference>
<proteinExistence type="predicted"/>
<keyword evidence="7" id="KW-0325">Glycoprotein</keyword>
<dbReference type="InterPro" id="IPR005331">
    <property type="entry name" value="Sulfotransferase"/>
</dbReference>
<keyword evidence="6" id="KW-0472">Membrane</keyword>
<sequence>MNKFKYGASSTLVGLEKNKAHQFALSHSMMLHSKNALYSFIPKNACSTLRLSVAIYNGFVEDTDHRHWIHANNHTFNATLGEAIKTDYTFVILRCPFRRLASVFLDKFVAKEPDAWQYRSLLDYKVKLDDLTFREFVFSLQDADIIEENIHWREQSAFLIYQQYSDYFSLEQLPKAIKTLKQTINFDVVDARSLTSHGTGHYDSLNDQSYADIAAFDIALMKRSGQCPSHESLYDKELIEVVKELYEKDLELYVEKFGKSDLLF</sequence>
<keyword evidence="2" id="KW-0808">Transferase</keyword>
<organism evidence="8 9">
    <name type="scientific">Leucothrix arctica</name>
    <dbReference type="NCBI Taxonomy" id="1481894"/>
    <lineage>
        <taxon>Bacteria</taxon>
        <taxon>Pseudomonadati</taxon>
        <taxon>Pseudomonadota</taxon>
        <taxon>Gammaproteobacteria</taxon>
        <taxon>Thiotrichales</taxon>
        <taxon>Thiotrichaceae</taxon>
        <taxon>Leucothrix</taxon>
    </lineage>
</organism>